<dbReference type="OrthoDB" id="244495at2759"/>
<dbReference type="RefSeq" id="XP_041154439.1">
    <property type="nucleotide sequence ID" value="XM_041298695.1"/>
</dbReference>
<dbReference type="AlphaFoldDB" id="A0A9P7AF94"/>
<name>A0A9P7AF94_9AGAM</name>
<evidence type="ECO:0000313" key="1">
    <source>
        <dbReference type="EMBL" id="KAG1787065.1"/>
    </source>
</evidence>
<gene>
    <name evidence="1" type="ORF">HD556DRAFT_1247331</name>
</gene>
<keyword evidence="2" id="KW-1185">Reference proteome</keyword>
<evidence type="ECO:0000313" key="2">
    <source>
        <dbReference type="Proteomes" id="UP000719766"/>
    </source>
</evidence>
<dbReference type="Gene3D" id="1.10.472.10">
    <property type="entry name" value="Cyclin-like"/>
    <property type="match status" value="1"/>
</dbReference>
<feature type="non-terminal residue" evidence="1">
    <location>
        <position position="105"/>
    </location>
</feature>
<dbReference type="Proteomes" id="UP000719766">
    <property type="component" value="Unassembled WGS sequence"/>
</dbReference>
<sequence length="105" mass="11660">LCIRLITHLFACPEYYPIGKEAPPFHRPCQHCAPGITSTPIQLPLMSKAPSFCRIALPHTKIQSSINFAAPTTWASLGHHLFISTFMLASKVICDDTYSNKSWSS</sequence>
<proteinExistence type="predicted"/>
<protein>
    <submittedName>
        <fullName evidence="1">Uncharacterized protein</fullName>
    </submittedName>
</protein>
<organism evidence="1 2">
    <name type="scientific">Suillus plorans</name>
    <dbReference type="NCBI Taxonomy" id="116603"/>
    <lineage>
        <taxon>Eukaryota</taxon>
        <taxon>Fungi</taxon>
        <taxon>Dikarya</taxon>
        <taxon>Basidiomycota</taxon>
        <taxon>Agaricomycotina</taxon>
        <taxon>Agaricomycetes</taxon>
        <taxon>Agaricomycetidae</taxon>
        <taxon>Boletales</taxon>
        <taxon>Suillineae</taxon>
        <taxon>Suillaceae</taxon>
        <taxon>Suillus</taxon>
    </lineage>
</organism>
<dbReference type="GeneID" id="64592459"/>
<comment type="caution">
    <text evidence="1">The sequence shown here is derived from an EMBL/GenBank/DDBJ whole genome shotgun (WGS) entry which is preliminary data.</text>
</comment>
<reference evidence="1" key="1">
    <citation type="journal article" date="2020" name="New Phytol.">
        <title>Comparative genomics reveals dynamic genome evolution in host specialist ectomycorrhizal fungi.</title>
        <authorList>
            <person name="Lofgren L.A."/>
            <person name="Nguyen N.H."/>
            <person name="Vilgalys R."/>
            <person name="Ruytinx J."/>
            <person name="Liao H.L."/>
            <person name="Branco S."/>
            <person name="Kuo A."/>
            <person name="LaButti K."/>
            <person name="Lipzen A."/>
            <person name="Andreopoulos W."/>
            <person name="Pangilinan J."/>
            <person name="Riley R."/>
            <person name="Hundley H."/>
            <person name="Na H."/>
            <person name="Barry K."/>
            <person name="Grigoriev I.V."/>
            <person name="Stajich J.E."/>
            <person name="Kennedy P.G."/>
        </authorList>
    </citation>
    <scope>NUCLEOTIDE SEQUENCE</scope>
    <source>
        <strain evidence="1">S12</strain>
    </source>
</reference>
<dbReference type="EMBL" id="JABBWE010000084">
    <property type="protein sequence ID" value="KAG1787065.1"/>
    <property type="molecule type" value="Genomic_DNA"/>
</dbReference>
<accession>A0A9P7AF94</accession>